<reference evidence="22 23" key="1">
    <citation type="submission" date="2020-08" db="EMBL/GenBank/DDBJ databases">
        <title>Genomic Encyclopedia of Type Strains, Phase IV (KMG-IV): sequencing the most valuable type-strain genomes for metagenomic binning, comparative biology and taxonomic classification.</title>
        <authorList>
            <person name="Goeker M."/>
        </authorList>
    </citation>
    <scope>NUCLEOTIDE SEQUENCE [LARGE SCALE GENOMIC DNA]</scope>
    <source>
        <strain evidence="22 23">DSM 102983</strain>
    </source>
</reference>
<evidence type="ECO:0000256" key="6">
    <source>
        <dbReference type="ARBA" id="ARBA00022645"/>
    </source>
</evidence>
<feature type="domain" description="Penicillin-binding protein transpeptidase" evidence="20">
    <location>
        <begin position="457"/>
        <end position="695"/>
    </location>
</feature>
<keyword evidence="11" id="KW-0133">Cell shape</keyword>
<evidence type="ECO:0000256" key="17">
    <source>
        <dbReference type="ARBA" id="ARBA00049902"/>
    </source>
</evidence>
<comment type="caution">
    <text evidence="22">The sequence shown here is derived from an EMBL/GenBank/DDBJ whole genome shotgun (WGS) entry which is preliminary data.</text>
</comment>
<dbReference type="InterPro" id="IPR023346">
    <property type="entry name" value="Lysozyme-like_dom_sf"/>
</dbReference>
<evidence type="ECO:0000256" key="13">
    <source>
        <dbReference type="ARBA" id="ARBA00023136"/>
    </source>
</evidence>
<keyword evidence="7" id="KW-0645">Protease</keyword>
<dbReference type="InterPro" id="IPR012338">
    <property type="entry name" value="Beta-lactam/transpept-like"/>
</dbReference>
<evidence type="ECO:0000259" key="21">
    <source>
        <dbReference type="Pfam" id="PF00912"/>
    </source>
</evidence>
<comment type="subcellular location">
    <subcellularLocation>
        <location evidence="1">Cell membrane</location>
    </subcellularLocation>
</comment>
<keyword evidence="15" id="KW-0961">Cell wall biogenesis/degradation</keyword>
<comment type="similarity">
    <text evidence="4">In the N-terminal section; belongs to the glycosyltransferase 51 family.</text>
</comment>
<dbReference type="SUPFAM" id="SSF56601">
    <property type="entry name" value="beta-lactamase/transpeptidase-like"/>
    <property type="match status" value="1"/>
</dbReference>
<dbReference type="InterPro" id="IPR050396">
    <property type="entry name" value="Glycosyltr_51/Transpeptidase"/>
</dbReference>
<comment type="catalytic activity">
    <reaction evidence="16">
        <text>Preferential cleavage: (Ac)2-L-Lys-D-Ala-|-D-Ala. Also transpeptidation of peptidyl-alanyl moieties that are N-acyl substituents of D-alanine.</text>
        <dbReference type="EC" id="3.4.16.4"/>
    </reaction>
</comment>
<dbReference type="InterPro" id="IPR001460">
    <property type="entry name" value="PCN-bd_Tpept"/>
</dbReference>
<keyword evidence="14" id="KW-0511">Multifunctional enzyme</keyword>
<dbReference type="EC" id="3.4.-.-" evidence="22"/>
<dbReference type="GO" id="GO:0016787">
    <property type="term" value="F:hydrolase activity"/>
    <property type="evidence" value="ECO:0007669"/>
    <property type="project" value="UniProtKB-KW"/>
</dbReference>
<dbReference type="Gene3D" id="1.10.3810.10">
    <property type="entry name" value="Biosynthetic peptidoglycan transglycosylase-like"/>
    <property type="match status" value="1"/>
</dbReference>
<evidence type="ECO:0000256" key="16">
    <source>
        <dbReference type="ARBA" id="ARBA00034000"/>
    </source>
</evidence>
<dbReference type="InterPro" id="IPR036950">
    <property type="entry name" value="PBP_transglycosylase"/>
</dbReference>
<keyword evidence="13 19" id="KW-0472">Membrane</keyword>
<evidence type="ECO:0000256" key="3">
    <source>
        <dbReference type="ARBA" id="ARBA00007090"/>
    </source>
</evidence>
<dbReference type="Proteomes" id="UP000533637">
    <property type="component" value="Unassembled WGS sequence"/>
</dbReference>
<dbReference type="Gene3D" id="3.40.710.10">
    <property type="entry name" value="DD-peptidase/beta-lactamase superfamily"/>
    <property type="match status" value="2"/>
</dbReference>
<evidence type="ECO:0000256" key="1">
    <source>
        <dbReference type="ARBA" id="ARBA00004236"/>
    </source>
</evidence>
<dbReference type="Pfam" id="PF00905">
    <property type="entry name" value="Transpeptidase"/>
    <property type="match status" value="1"/>
</dbReference>
<evidence type="ECO:0000256" key="5">
    <source>
        <dbReference type="ARBA" id="ARBA00022475"/>
    </source>
</evidence>
<evidence type="ECO:0000256" key="19">
    <source>
        <dbReference type="SAM" id="Phobius"/>
    </source>
</evidence>
<comment type="catalytic activity">
    <reaction evidence="17">
        <text>[GlcNAc-(1-&gt;4)-Mur2Ac(oyl-L-Ala-gamma-D-Glu-L-Lys-D-Ala-D-Ala)](n)-di-trans,octa-cis-undecaprenyl diphosphate + beta-D-GlcNAc-(1-&gt;4)-Mur2Ac(oyl-L-Ala-gamma-D-Glu-L-Lys-D-Ala-D-Ala)-di-trans,octa-cis-undecaprenyl diphosphate = [GlcNAc-(1-&gt;4)-Mur2Ac(oyl-L-Ala-gamma-D-Glu-L-Lys-D-Ala-D-Ala)](n+1)-di-trans,octa-cis-undecaprenyl diphosphate + di-trans,octa-cis-undecaprenyl diphosphate + H(+)</text>
        <dbReference type="Rhea" id="RHEA:23708"/>
        <dbReference type="Rhea" id="RHEA-COMP:9602"/>
        <dbReference type="Rhea" id="RHEA-COMP:9603"/>
        <dbReference type="ChEBI" id="CHEBI:15378"/>
        <dbReference type="ChEBI" id="CHEBI:58405"/>
        <dbReference type="ChEBI" id="CHEBI:60033"/>
        <dbReference type="ChEBI" id="CHEBI:78435"/>
        <dbReference type="EC" id="2.4.99.28"/>
    </reaction>
</comment>
<feature type="domain" description="Glycosyl transferase family 51" evidence="21">
    <location>
        <begin position="61"/>
        <end position="243"/>
    </location>
</feature>
<evidence type="ECO:0000256" key="7">
    <source>
        <dbReference type="ARBA" id="ARBA00022670"/>
    </source>
</evidence>
<evidence type="ECO:0000256" key="15">
    <source>
        <dbReference type="ARBA" id="ARBA00023316"/>
    </source>
</evidence>
<keyword evidence="9 22" id="KW-0808">Transferase</keyword>
<gene>
    <name evidence="22" type="ORF">GGQ57_003094</name>
</gene>
<keyword evidence="19" id="KW-1133">Transmembrane helix</keyword>
<evidence type="ECO:0000259" key="20">
    <source>
        <dbReference type="Pfam" id="PF00905"/>
    </source>
</evidence>
<dbReference type="PANTHER" id="PTHR32282:SF11">
    <property type="entry name" value="PENICILLIN-BINDING PROTEIN 1B"/>
    <property type="match status" value="1"/>
</dbReference>
<proteinExistence type="inferred from homology"/>
<dbReference type="RefSeq" id="WP_122351602.1">
    <property type="nucleotide sequence ID" value="NZ_BMPB01000007.1"/>
</dbReference>
<dbReference type="PANTHER" id="PTHR32282">
    <property type="entry name" value="BINDING PROTEIN TRANSPEPTIDASE, PUTATIVE-RELATED"/>
    <property type="match status" value="1"/>
</dbReference>
<keyword evidence="6" id="KW-0121">Carboxypeptidase</keyword>
<organism evidence="22 23">
    <name type="scientific">Parabacteroides faecis</name>
    <dbReference type="NCBI Taxonomy" id="1217282"/>
    <lineage>
        <taxon>Bacteria</taxon>
        <taxon>Pseudomonadati</taxon>
        <taxon>Bacteroidota</taxon>
        <taxon>Bacteroidia</taxon>
        <taxon>Bacteroidales</taxon>
        <taxon>Tannerellaceae</taxon>
        <taxon>Parabacteroides</taxon>
    </lineage>
</organism>
<keyword evidence="19" id="KW-0812">Transmembrane</keyword>
<keyword evidence="10 22" id="KW-0378">Hydrolase</keyword>
<dbReference type="EC" id="2.4.1.-" evidence="22"/>
<evidence type="ECO:0000313" key="22">
    <source>
        <dbReference type="EMBL" id="MBB4623182.1"/>
    </source>
</evidence>
<dbReference type="SUPFAM" id="SSF53955">
    <property type="entry name" value="Lysozyme-like"/>
    <property type="match status" value="1"/>
</dbReference>
<keyword evidence="5" id="KW-1003">Cell membrane</keyword>
<evidence type="ECO:0000256" key="10">
    <source>
        <dbReference type="ARBA" id="ARBA00022801"/>
    </source>
</evidence>
<evidence type="ECO:0000256" key="2">
    <source>
        <dbReference type="ARBA" id="ARBA00004752"/>
    </source>
</evidence>
<dbReference type="Pfam" id="PF00912">
    <property type="entry name" value="Transgly"/>
    <property type="match status" value="1"/>
</dbReference>
<keyword evidence="23" id="KW-1185">Reference proteome</keyword>
<keyword evidence="8 22" id="KW-0328">Glycosyltransferase</keyword>
<comment type="pathway">
    <text evidence="2">Cell wall biogenesis; peptidoglycan biosynthesis.</text>
</comment>
<keyword evidence="12" id="KW-0573">Peptidoglycan synthesis</keyword>
<name>A0ABR6KNV5_9BACT</name>
<accession>A0ABR6KNV5</accession>
<dbReference type="GO" id="GO:0016757">
    <property type="term" value="F:glycosyltransferase activity"/>
    <property type="evidence" value="ECO:0007669"/>
    <property type="project" value="UniProtKB-KW"/>
</dbReference>
<comment type="similarity">
    <text evidence="3">In the C-terminal section; belongs to the transpeptidase family.</text>
</comment>
<evidence type="ECO:0000256" key="4">
    <source>
        <dbReference type="ARBA" id="ARBA00007739"/>
    </source>
</evidence>
<evidence type="ECO:0000256" key="14">
    <source>
        <dbReference type="ARBA" id="ARBA00023268"/>
    </source>
</evidence>
<feature type="transmembrane region" description="Helical" evidence="19">
    <location>
        <begin position="12"/>
        <end position="32"/>
    </location>
</feature>
<protein>
    <submittedName>
        <fullName evidence="22">Penicillin-binding protein 1A</fullName>
        <ecNumber evidence="22">2.4.1.-</ecNumber>
        <ecNumber evidence="22">3.4.-.-</ecNumber>
    </submittedName>
</protein>
<evidence type="ECO:0000256" key="8">
    <source>
        <dbReference type="ARBA" id="ARBA00022676"/>
    </source>
</evidence>
<evidence type="ECO:0000313" key="23">
    <source>
        <dbReference type="Proteomes" id="UP000533637"/>
    </source>
</evidence>
<evidence type="ECO:0000256" key="12">
    <source>
        <dbReference type="ARBA" id="ARBA00022984"/>
    </source>
</evidence>
<sequence>MASKVTKGIIISFWVLFVAVVGTVFLLFTAIANGSIGYMPRVEQLENPIDKFASQIISADGKTLGSYAHSQDNRIMANYKDLSPDLVKALIATEDIRFAEHSGIDAQGLFRAVVKRGLLMQKSGGGGSTITQQLAKQLFSPSADNFMERLFQKPIEWVIAVQLERNYTKEEIVSMYLNKFDFLYNAVGIQSAARVYFGTTPKNLKIEEAATLVGMCKNPSYFNPKRQNERTRGRRNTVLEQMEKAGYISRAECDSLKALPLTLRFSRMDHKDGPAPYFREYLRILMTRNKPDRSEYRGWQKQQFYEDSLAWETNPLYGWCNKNKKAVDGKYYNLYTDGLKIYTTIDSRMQQYAEEAVREHFSKDLQPAFFQANKKKKQAPFSIDLRPGEVDTIMMRAMHQTDRYRAMKKAGEKEDEIRKVFNTPVDMRVFSWSGPIDTIMSPMDSIRYHKSFLRTGFMSMDPRTGYVKAYVGGIDYNDFQYDMVNGGRRQIGSTIKPFLYSLAMIEGFSPCDEMLHVQNTYFDENGIPWSPRNASAKRVGEQVSIQWGLQNSDNWVTAWLMSQMSPYTFVRLLHSFGLKNQMDPVISICLGTPDVSVSEMVSGYSVFANKGIRSEPIYVTRIEDSYGNTIASFNSQMSEVLTEDASYKMLHMLKNVIDGGTGGRIRFRYGIKAPMGGKTGTTQNNSDGWFMAFTPSLVSGCWVGGEERSIHFDRLSEGQGASMALPIYGLFMQKVYADKTLGYSEEEDFDVPEQYADPCKTATEEERKSIPTDVGGIDKMFE</sequence>
<evidence type="ECO:0000256" key="9">
    <source>
        <dbReference type="ARBA" id="ARBA00022679"/>
    </source>
</evidence>
<feature type="region of interest" description="Disordered" evidence="18">
    <location>
        <begin position="758"/>
        <end position="777"/>
    </location>
</feature>
<dbReference type="EMBL" id="JACHOC010000006">
    <property type="protein sequence ID" value="MBB4623182.1"/>
    <property type="molecule type" value="Genomic_DNA"/>
</dbReference>
<evidence type="ECO:0000256" key="18">
    <source>
        <dbReference type="SAM" id="MobiDB-lite"/>
    </source>
</evidence>
<dbReference type="InterPro" id="IPR001264">
    <property type="entry name" value="Glyco_trans_51"/>
</dbReference>
<evidence type="ECO:0000256" key="11">
    <source>
        <dbReference type="ARBA" id="ARBA00022960"/>
    </source>
</evidence>